<keyword evidence="2" id="KW-1185">Reference proteome</keyword>
<evidence type="ECO:0000313" key="1">
    <source>
        <dbReference type="EMBL" id="GIJ62634.1"/>
    </source>
</evidence>
<accession>A0A8J4E5Y1</accession>
<dbReference type="EMBL" id="BOPG01000081">
    <property type="protein sequence ID" value="GIJ62634.1"/>
    <property type="molecule type" value="Genomic_DNA"/>
</dbReference>
<protein>
    <submittedName>
        <fullName evidence="1">Uncharacterized protein</fullName>
    </submittedName>
</protein>
<dbReference type="RefSeq" id="WP_204008408.1">
    <property type="nucleotide sequence ID" value="NZ_BOPG01000081.1"/>
</dbReference>
<dbReference type="Pfam" id="PF06013">
    <property type="entry name" value="WXG100"/>
    <property type="match status" value="1"/>
</dbReference>
<dbReference type="InterPro" id="IPR010310">
    <property type="entry name" value="T7SS_ESAT-6-like"/>
</dbReference>
<dbReference type="InterPro" id="IPR036689">
    <property type="entry name" value="ESAT-6-like_sf"/>
</dbReference>
<organism evidence="1 2">
    <name type="scientific">Virgisporangium aurantiacum</name>
    <dbReference type="NCBI Taxonomy" id="175570"/>
    <lineage>
        <taxon>Bacteria</taxon>
        <taxon>Bacillati</taxon>
        <taxon>Actinomycetota</taxon>
        <taxon>Actinomycetes</taxon>
        <taxon>Micromonosporales</taxon>
        <taxon>Micromonosporaceae</taxon>
        <taxon>Virgisporangium</taxon>
    </lineage>
</organism>
<dbReference type="Gene3D" id="1.10.287.1060">
    <property type="entry name" value="ESAT-6-like"/>
    <property type="match status" value="1"/>
</dbReference>
<name>A0A8J4E5Y1_9ACTN</name>
<proteinExistence type="predicted"/>
<dbReference type="AlphaFoldDB" id="A0A8J4E5Y1"/>
<gene>
    <name evidence="1" type="ORF">Vau01_101500</name>
</gene>
<dbReference type="SUPFAM" id="SSF140453">
    <property type="entry name" value="EsxAB dimer-like"/>
    <property type="match status" value="1"/>
</dbReference>
<dbReference type="Proteomes" id="UP000612585">
    <property type="component" value="Unassembled WGS sequence"/>
</dbReference>
<sequence length="113" mass="11189">MAPTAVTAAAVNKAANAADTAAADIRKQVNTTVGNMFAQASSFTGAAGTTFRRVLGDFSEDMDKFVLQKLEELSAGTRTAATKLFGTDEANASAVANAGASPSGGGGVTSGLT</sequence>
<comment type="caution">
    <text evidence="1">The sequence shown here is derived from an EMBL/GenBank/DDBJ whole genome shotgun (WGS) entry which is preliminary data.</text>
</comment>
<evidence type="ECO:0000313" key="2">
    <source>
        <dbReference type="Proteomes" id="UP000612585"/>
    </source>
</evidence>
<reference evidence="1" key="1">
    <citation type="submission" date="2021-01" db="EMBL/GenBank/DDBJ databases">
        <title>Whole genome shotgun sequence of Virgisporangium aurantiacum NBRC 16421.</title>
        <authorList>
            <person name="Komaki H."/>
            <person name="Tamura T."/>
        </authorList>
    </citation>
    <scope>NUCLEOTIDE SEQUENCE</scope>
    <source>
        <strain evidence="1">NBRC 16421</strain>
    </source>
</reference>